<dbReference type="InterPro" id="IPR012854">
    <property type="entry name" value="Cu_amine_oxidase-like_N"/>
</dbReference>
<evidence type="ECO:0000313" key="3">
    <source>
        <dbReference type="EMBL" id="MBE5039054.1"/>
    </source>
</evidence>
<dbReference type="RefSeq" id="WP_226391605.1">
    <property type="nucleotide sequence ID" value="NZ_JADCKB010000001.1"/>
</dbReference>
<dbReference type="Pfam" id="PF02627">
    <property type="entry name" value="CMD"/>
    <property type="match status" value="2"/>
</dbReference>
<dbReference type="GO" id="GO:0016651">
    <property type="term" value="F:oxidoreductase activity, acting on NAD(P)H"/>
    <property type="evidence" value="ECO:0007669"/>
    <property type="project" value="UniProtKB-ARBA"/>
</dbReference>
<feature type="signal peptide" evidence="1">
    <location>
        <begin position="1"/>
        <end position="23"/>
    </location>
</feature>
<keyword evidence="1" id="KW-0732">Signal</keyword>
<keyword evidence="4" id="KW-1185">Reference proteome</keyword>
<comment type="caution">
    <text evidence="3">The sequence shown here is derived from an EMBL/GenBank/DDBJ whole genome shotgun (WGS) entry which is preliminary data.</text>
</comment>
<evidence type="ECO:0000313" key="4">
    <source>
        <dbReference type="Proteomes" id="UP000806542"/>
    </source>
</evidence>
<evidence type="ECO:0000259" key="2">
    <source>
        <dbReference type="PROSITE" id="PS50902"/>
    </source>
</evidence>
<dbReference type="PROSITE" id="PS00201">
    <property type="entry name" value="FLAVODOXIN"/>
    <property type="match status" value="1"/>
</dbReference>
<dbReference type="SUPFAM" id="SSF55383">
    <property type="entry name" value="Copper amine oxidase, domain N"/>
    <property type="match status" value="2"/>
</dbReference>
<dbReference type="Gene3D" id="1.20.1290.10">
    <property type="entry name" value="AhpD-like"/>
    <property type="match status" value="1"/>
</dbReference>
<protein>
    <submittedName>
        <fullName evidence="3">Carboxymuconolactone decarboxylase family protein</fullName>
    </submittedName>
</protein>
<dbReference type="Pfam" id="PF12682">
    <property type="entry name" value="Flavodoxin_4"/>
    <property type="match status" value="1"/>
</dbReference>
<gene>
    <name evidence="3" type="ORF">INF28_01040</name>
</gene>
<evidence type="ECO:0000256" key="1">
    <source>
        <dbReference type="SAM" id="SignalP"/>
    </source>
</evidence>
<dbReference type="InterPro" id="IPR008254">
    <property type="entry name" value="Flavodoxin/NO_synth"/>
</dbReference>
<dbReference type="InterPro" id="IPR036582">
    <property type="entry name" value="Mao_N_sf"/>
</dbReference>
<dbReference type="InterPro" id="IPR029032">
    <property type="entry name" value="AhpD-like"/>
</dbReference>
<feature type="domain" description="Flavodoxin-like" evidence="2">
    <location>
        <begin position="552"/>
        <end position="708"/>
    </location>
</feature>
<organism evidence="3 4">
    <name type="scientific">Ructibacterium gallinarum</name>
    <dbReference type="NCBI Taxonomy" id="2779355"/>
    <lineage>
        <taxon>Bacteria</taxon>
        <taxon>Bacillati</taxon>
        <taxon>Bacillota</taxon>
        <taxon>Clostridia</taxon>
        <taxon>Eubacteriales</taxon>
        <taxon>Oscillospiraceae</taxon>
        <taxon>Ructibacterium</taxon>
    </lineage>
</organism>
<dbReference type="InterPro" id="IPR001226">
    <property type="entry name" value="Flavodoxin_CS"/>
</dbReference>
<dbReference type="GO" id="GO:0051920">
    <property type="term" value="F:peroxiredoxin activity"/>
    <property type="evidence" value="ECO:0007669"/>
    <property type="project" value="InterPro"/>
</dbReference>
<proteinExistence type="predicted"/>
<feature type="chain" id="PRO_5039085254" evidence="1">
    <location>
        <begin position="24"/>
        <end position="708"/>
    </location>
</feature>
<dbReference type="PANTHER" id="PTHR39201:SF1">
    <property type="entry name" value="FLAVODOXIN-LIKE DOMAIN-CONTAINING PROTEIN"/>
    <property type="match status" value="1"/>
</dbReference>
<dbReference type="SUPFAM" id="SSF52218">
    <property type="entry name" value="Flavoproteins"/>
    <property type="match status" value="1"/>
</dbReference>
<sequence>MKKLISILLSGIVTASSLTNVFAVSDEFYSADETIIRQELTQMTDGDREEFINENLDVALQDMSILVTLTANQNYDQIAEAVEKSISDGLTAVQIKEAIYQSAPYCGYTRAIKAMDAADAALTALDIELPSESRITSDEETRYDDGLAAQRHIFGPSIGTITDDMSQSQKLQTLYLSGICFGDFYNRAGLSLNTREFLTFCTIAANGTCLSQVASHITGNLNVGHSKDMLRAALLVNEEYNGEEKTVEALKAINESTQEPSEGVVEPTAAEAIDIEEYTTDSQELTDTMIHYQTDDADGYIDANLDAQMQKIVLDAVNAYIDQTAAVTSDNEQAQSLVDLILLGAEGGRETDVPVVVAENLSAGNTADMMLAAIYLCTPYNGFPRTLNIVNAVNSALENAESITITMQIGNPTMTINGAEKGIDADGTVPVIVNDRTLLPVRAIVEEIGGTVAWNDETREVTLTYEQDTIVLTIDSTTAYLNEEPVTLDTAPAIINDRTMLPIRFIAESFKFNVDWTQETETVTITKTTLAEESITEPESTADENEAEENKTLIVYFSATGNTESLAEKLQGVTNGDIAEIIPVEPYTSEDLNYNDSDCRANQELDTDARPQIQPLSVDIEQYDTIVLGYPIWWGQCPPAVRTFLENYDLSGKTIMPFCTSGSTGISGSLSKIRELCPDSTVTEGFRGTNSTTDSQIESWLENNGYAE</sequence>
<dbReference type="InterPro" id="IPR003779">
    <property type="entry name" value="CMD-like"/>
</dbReference>
<dbReference type="Pfam" id="PF07833">
    <property type="entry name" value="Cu_amine_oxidN1"/>
    <property type="match status" value="1"/>
</dbReference>
<name>A0A9D5R840_9FIRM</name>
<dbReference type="PROSITE" id="PS50902">
    <property type="entry name" value="FLAVODOXIN_LIKE"/>
    <property type="match status" value="1"/>
</dbReference>
<dbReference type="Gene3D" id="3.30.457.10">
    <property type="entry name" value="Copper amine oxidase-like, N-terminal domain"/>
    <property type="match status" value="2"/>
</dbReference>
<dbReference type="Gene3D" id="3.40.50.360">
    <property type="match status" value="1"/>
</dbReference>
<dbReference type="GO" id="GO:0009055">
    <property type="term" value="F:electron transfer activity"/>
    <property type="evidence" value="ECO:0007669"/>
    <property type="project" value="InterPro"/>
</dbReference>
<dbReference type="AlphaFoldDB" id="A0A9D5R840"/>
<reference evidence="3" key="1">
    <citation type="submission" date="2020-10" db="EMBL/GenBank/DDBJ databases">
        <title>ChiBAC.</title>
        <authorList>
            <person name="Zenner C."/>
            <person name="Hitch T.C.A."/>
            <person name="Clavel T."/>
        </authorList>
    </citation>
    <scope>NUCLEOTIDE SEQUENCE</scope>
    <source>
        <strain evidence="3">DSM 107454</strain>
    </source>
</reference>
<dbReference type="Proteomes" id="UP000806542">
    <property type="component" value="Unassembled WGS sequence"/>
</dbReference>
<dbReference type="SUPFAM" id="SSF69118">
    <property type="entry name" value="AhpD-like"/>
    <property type="match status" value="1"/>
</dbReference>
<dbReference type="PANTHER" id="PTHR39201">
    <property type="entry name" value="EXPORTED PROTEIN-RELATED"/>
    <property type="match status" value="1"/>
</dbReference>
<dbReference type="GO" id="GO:0010181">
    <property type="term" value="F:FMN binding"/>
    <property type="evidence" value="ECO:0007669"/>
    <property type="project" value="InterPro"/>
</dbReference>
<accession>A0A9D5R840</accession>
<dbReference type="EMBL" id="JADCKB010000001">
    <property type="protein sequence ID" value="MBE5039054.1"/>
    <property type="molecule type" value="Genomic_DNA"/>
</dbReference>
<dbReference type="InterPro" id="IPR029039">
    <property type="entry name" value="Flavoprotein-like_sf"/>
</dbReference>